<dbReference type="EMBL" id="JAMFTS010000003">
    <property type="protein sequence ID" value="KAJ4780420.1"/>
    <property type="molecule type" value="Genomic_DNA"/>
</dbReference>
<evidence type="ECO:0000259" key="1">
    <source>
        <dbReference type="Pfam" id="PF00646"/>
    </source>
</evidence>
<dbReference type="CDD" id="cd09917">
    <property type="entry name" value="F-box_SF"/>
    <property type="match status" value="1"/>
</dbReference>
<dbReference type="AlphaFoldDB" id="A0AAV8ELM9"/>
<sequence>MAEVSTENLINHDGQASFVMLSAFNSQRINAPLKLTRMSENRALPVSGLGLRVDRFVDLVPQDVIGGISHSSEVIQVCRRRFILDSGNNRDHNPRIFEDLLREHSTNKQFSKCIKRANVHLADNAIENIINHWVHAANQWAKLECIDNALFSQKIWTPWHKLPDDIVGEVVKRICSPRDILNFSASCKSWRSIAKEIISFCPYKLPITHILPKKNPLPMILQTFNETTKSRYLYSTIDRKAYDMPHLGLELGKVWIPVREGWFITTDFKLTKESKINLLSPLSNLHLALPSCSSFLFDPSDRDVFVYLNRVIVVSPNSTFYPNSSLVFALVGYVGVLHSCRIGDDKWKYDPILSYFEDVTMYKGLLCAVTCTGSLYGIKIYPDMTVTFIVNAEIQASKHYIVESLSGELLLITVLKRSFNDRTIGFQVYQLLEAQGKSTERTWQEIESLHGQILFVGYNGAQCFDASLYPGMKGNCVYFTDDFGIHGMRSPGNIGVYHMEDKRIEYFSDAVSNAPYGSTAIWFSPSW</sequence>
<evidence type="ECO:0000259" key="2">
    <source>
        <dbReference type="Pfam" id="PF03478"/>
    </source>
</evidence>
<feature type="domain" description="F-box" evidence="1">
    <location>
        <begin position="159"/>
        <end position="196"/>
    </location>
</feature>
<comment type="caution">
    <text evidence="3">The sequence shown here is derived from an EMBL/GenBank/DDBJ whole genome shotgun (WGS) entry which is preliminary data.</text>
</comment>
<proteinExistence type="predicted"/>
<gene>
    <name evidence="3" type="ORF">LUZ62_064677</name>
</gene>
<accession>A0AAV8ELM9</accession>
<dbReference type="SUPFAM" id="SSF81383">
    <property type="entry name" value="F-box domain"/>
    <property type="match status" value="1"/>
</dbReference>
<dbReference type="Pfam" id="PF03478">
    <property type="entry name" value="Beta-prop_KIB1-4"/>
    <property type="match status" value="1"/>
</dbReference>
<evidence type="ECO:0000313" key="4">
    <source>
        <dbReference type="Proteomes" id="UP001140206"/>
    </source>
</evidence>
<keyword evidence="4" id="KW-1185">Reference proteome</keyword>
<dbReference type="PANTHER" id="PTHR44259">
    <property type="entry name" value="OS07G0183000 PROTEIN-RELATED"/>
    <property type="match status" value="1"/>
</dbReference>
<name>A0AAV8ELM9_9POAL</name>
<dbReference type="InterPro" id="IPR036047">
    <property type="entry name" value="F-box-like_dom_sf"/>
</dbReference>
<dbReference type="PANTHER" id="PTHR44259:SF113">
    <property type="entry name" value="OS06G0659700 PROTEIN"/>
    <property type="match status" value="1"/>
</dbReference>
<dbReference type="Pfam" id="PF00646">
    <property type="entry name" value="F-box"/>
    <property type="match status" value="1"/>
</dbReference>
<protein>
    <submittedName>
        <fullName evidence="3">F-box protein skip23</fullName>
    </submittedName>
</protein>
<reference evidence="3" key="1">
    <citation type="submission" date="2022-08" db="EMBL/GenBank/DDBJ databases">
        <authorList>
            <person name="Marques A."/>
        </authorList>
    </citation>
    <scope>NUCLEOTIDE SEQUENCE</scope>
    <source>
        <strain evidence="3">RhyPub2mFocal</strain>
        <tissue evidence="3">Leaves</tissue>
    </source>
</reference>
<feature type="domain" description="KIB1-4 beta-propeller" evidence="2">
    <location>
        <begin position="251"/>
        <end position="498"/>
    </location>
</feature>
<dbReference type="InterPro" id="IPR005174">
    <property type="entry name" value="KIB1-4_b-propeller"/>
</dbReference>
<dbReference type="InterPro" id="IPR001810">
    <property type="entry name" value="F-box_dom"/>
</dbReference>
<evidence type="ECO:0000313" key="3">
    <source>
        <dbReference type="EMBL" id="KAJ4780420.1"/>
    </source>
</evidence>
<dbReference type="Proteomes" id="UP001140206">
    <property type="component" value="Chromosome 3"/>
</dbReference>
<dbReference type="InterPro" id="IPR050942">
    <property type="entry name" value="F-box_BR-signaling"/>
</dbReference>
<dbReference type="Gene3D" id="1.20.1280.50">
    <property type="match status" value="1"/>
</dbReference>
<organism evidence="3 4">
    <name type="scientific">Rhynchospora pubera</name>
    <dbReference type="NCBI Taxonomy" id="906938"/>
    <lineage>
        <taxon>Eukaryota</taxon>
        <taxon>Viridiplantae</taxon>
        <taxon>Streptophyta</taxon>
        <taxon>Embryophyta</taxon>
        <taxon>Tracheophyta</taxon>
        <taxon>Spermatophyta</taxon>
        <taxon>Magnoliopsida</taxon>
        <taxon>Liliopsida</taxon>
        <taxon>Poales</taxon>
        <taxon>Cyperaceae</taxon>
        <taxon>Cyperoideae</taxon>
        <taxon>Rhynchosporeae</taxon>
        <taxon>Rhynchospora</taxon>
    </lineage>
</organism>